<keyword evidence="5" id="KW-0408">Iron</keyword>
<dbReference type="Gene3D" id="3.40.470.10">
    <property type="entry name" value="Uracil-DNA glycosylase-like domain"/>
    <property type="match status" value="1"/>
</dbReference>
<dbReference type="GO" id="GO:0006281">
    <property type="term" value="P:DNA repair"/>
    <property type="evidence" value="ECO:0007669"/>
    <property type="project" value="UniProtKB-KW"/>
</dbReference>
<dbReference type="PANTHER" id="PTHR33693">
    <property type="entry name" value="TYPE-5 URACIL-DNA GLYCOSYLASE"/>
    <property type="match status" value="1"/>
</dbReference>
<dbReference type="AlphaFoldDB" id="A0AAX0LB97"/>
<keyword evidence="3" id="KW-0227">DNA damage</keyword>
<organism evidence="9 10">
    <name type="scientific">Campylobacter pinnipediorum subsp. pinnipediorum</name>
    <dbReference type="NCBI Taxonomy" id="1660067"/>
    <lineage>
        <taxon>Bacteria</taxon>
        <taxon>Pseudomonadati</taxon>
        <taxon>Campylobacterota</taxon>
        <taxon>Epsilonproteobacteria</taxon>
        <taxon>Campylobacterales</taxon>
        <taxon>Campylobacteraceae</taxon>
        <taxon>Campylobacter</taxon>
    </lineage>
</organism>
<name>A0AAX0LB97_9BACT</name>
<dbReference type="SUPFAM" id="SSF52141">
    <property type="entry name" value="Uracil-DNA glycosylase-like"/>
    <property type="match status" value="1"/>
</dbReference>
<dbReference type="EMBL" id="MCRK01000024">
    <property type="protein sequence ID" value="OPA78943.1"/>
    <property type="molecule type" value="Genomic_DNA"/>
</dbReference>
<sequence length="206" mass="23998">MNDNDLKKLYFLKAIGYNFVGKKDLKSTSCYCFDSFDKLNNQIINCNLCCLKNYSVKSYTGFGNINSKITFVMLEPNLNTNIMDNFLELLRKYLKFSERDFYISYLLHCKKQMSLDLSDCFFKCRPYLDEEMNFIKPKIIVALGEDVFLNLYIQNAKNSSFESLRGSFLKFGNAFLMATYSLDKITKNPSLQANFINDLNKIKDVL</sequence>
<evidence type="ECO:0000313" key="10">
    <source>
        <dbReference type="Proteomes" id="UP000189728"/>
    </source>
</evidence>
<evidence type="ECO:0000313" key="9">
    <source>
        <dbReference type="EMBL" id="OPA78943.1"/>
    </source>
</evidence>
<evidence type="ECO:0000256" key="5">
    <source>
        <dbReference type="ARBA" id="ARBA00023004"/>
    </source>
</evidence>
<dbReference type="Proteomes" id="UP000189728">
    <property type="component" value="Unassembled WGS sequence"/>
</dbReference>
<evidence type="ECO:0000256" key="4">
    <source>
        <dbReference type="ARBA" id="ARBA00022801"/>
    </source>
</evidence>
<dbReference type="RefSeq" id="WP_078387574.1">
    <property type="nucleotide sequence ID" value="NZ_CP012547.1"/>
</dbReference>
<dbReference type="GO" id="GO:0051539">
    <property type="term" value="F:4 iron, 4 sulfur cluster binding"/>
    <property type="evidence" value="ECO:0007669"/>
    <property type="project" value="UniProtKB-KW"/>
</dbReference>
<dbReference type="GO" id="GO:0046872">
    <property type="term" value="F:metal ion binding"/>
    <property type="evidence" value="ECO:0007669"/>
    <property type="project" value="UniProtKB-KW"/>
</dbReference>
<evidence type="ECO:0000256" key="6">
    <source>
        <dbReference type="ARBA" id="ARBA00023014"/>
    </source>
</evidence>
<feature type="domain" description="Uracil-DNA glycosylase-like" evidence="8">
    <location>
        <begin position="87"/>
        <end position="191"/>
    </location>
</feature>
<evidence type="ECO:0000256" key="2">
    <source>
        <dbReference type="ARBA" id="ARBA00022723"/>
    </source>
</evidence>
<dbReference type="InterPro" id="IPR036895">
    <property type="entry name" value="Uracil-DNA_glycosylase-like_sf"/>
</dbReference>
<keyword evidence="4" id="KW-0378">Hydrolase</keyword>
<evidence type="ECO:0000256" key="1">
    <source>
        <dbReference type="ARBA" id="ARBA00022485"/>
    </source>
</evidence>
<evidence type="ECO:0000256" key="7">
    <source>
        <dbReference type="ARBA" id="ARBA00023204"/>
    </source>
</evidence>
<keyword evidence="1" id="KW-0004">4Fe-4S</keyword>
<gene>
    <name evidence="9" type="ORF">BFG04_02670</name>
</gene>
<reference evidence="9 10" key="1">
    <citation type="submission" date="2016-08" db="EMBL/GenBank/DDBJ databases">
        <title>Campylobacter species from sea mammals.</title>
        <authorList>
            <person name="Gilbert M.J."/>
            <person name="Byrne B.A."/>
            <person name="Zomer A.L."/>
            <person name="Wagenaar J.A."/>
        </authorList>
    </citation>
    <scope>NUCLEOTIDE SEQUENCE [LARGE SCALE GENOMIC DNA]</scope>
    <source>
        <strain evidence="9 10">1105248</strain>
    </source>
</reference>
<evidence type="ECO:0000256" key="3">
    <source>
        <dbReference type="ARBA" id="ARBA00022763"/>
    </source>
</evidence>
<dbReference type="GO" id="GO:0097506">
    <property type="term" value="F:deaminated base DNA N-glycosylase activity"/>
    <property type="evidence" value="ECO:0007669"/>
    <property type="project" value="UniProtKB-ARBA"/>
</dbReference>
<evidence type="ECO:0000259" key="8">
    <source>
        <dbReference type="Pfam" id="PF03167"/>
    </source>
</evidence>
<keyword evidence="6" id="KW-0411">Iron-sulfur</keyword>
<comment type="caution">
    <text evidence="9">The sequence shown here is derived from an EMBL/GenBank/DDBJ whole genome shotgun (WGS) entry which is preliminary data.</text>
</comment>
<keyword evidence="7" id="KW-0234">DNA repair</keyword>
<dbReference type="InterPro" id="IPR051536">
    <property type="entry name" value="UDG_Type-4/5"/>
</dbReference>
<dbReference type="Pfam" id="PF03167">
    <property type="entry name" value="UDG"/>
    <property type="match status" value="1"/>
</dbReference>
<proteinExistence type="predicted"/>
<keyword evidence="2" id="KW-0479">Metal-binding</keyword>
<dbReference type="InterPro" id="IPR005122">
    <property type="entry name" value="Uracil-DNA_glycosylase-like"/>
</dbReference>
<protein>
    <recommendedName>
        <fullName evidence="8">Uracil-DNA glycosylase-like domain-containing protein</fullName>
    </recommendedName>
</protein>
<accession>A0AAX0LB97</accession>